<evidence type="ECO:0000256" key="1">
    <source>
        <dbReference type="SAM" id="Phobius"/>
    </source>
</evidence>
<keyword evidence="1" id="KW-0472">Membrane</keyword>
<organism evidence="2">
    <name type="scientific">Rhipicephalus microplus</name>
    <name type="common">Cattle tick</name>
    <name type="synonym">Boophilus microplus</name>
    <dbReference type="NCBI Taxonomy" id="6941"/>
    <lineage>
        <taxon>Eukaryota</taxon>
        <taxon>Metazoa</taxon>
        <taxon>Ecdysozoa</taxon>
        <taxon>Arthropoda</taxon>
        <taxon>Chelicerata</taxon>
        <taxon>Arachnida</taxon>
        <taxon>Acari</taxon>
        <taxon>Parasitiformes</taxon>
        <taxon>Ixodida</taxon>
        <taxon>Ixodoidea</taxon>
        <taxon>Ixodidae</taxon>
        <taxon>Rhipicephalinae</taxon>
        <taxon>Rhipicephalus</taxon>
        <taxon>Boophilus</taxon>
    </lineage>
</organism>
<name>A0A6G4ZVF7_RHIMP</name>
<evidence type="ECO:0000313" key="2">
    <source>
        <dbReference type="EMBL" id="NIE42722.1"/>
    </source>
</evidence>
<feature type="transmembrane region" description="Helical" evidence="1">
    <location>
        <begin position="31"/>
        <end position="49"/>
    </location>
</feature>
<dbReference type="CDD" id="cd19941">
    <property type="entry name" value="TIL"/>
    <property type="match status" value="1"/>
</dbReference>
<accession>A0A6G4ZVF7</accession>
<keyword evidence="1" id="KW-0812">Transmembrane</keyword>
<dbReference type="SUPFAM" id="SSF57567">
    <property type="entry name" value="Serine protease inhibitors"/>
    <property type="match status" value="1"/>
</dbReference>
<dbReference type="Gene3D" id="2.10.25.10">
    <property type="entry name" value="Laminin"/>
    <property type="match status" value="1"/>
</dbReference>
<dbReference type="AlphaFoldDB" id="A0A6G4ZVF7"/>
<keyword evidence="1" id="KW-1133">Transmembrane helix</keyword>
<dbReference type="EMBL" id="GIKN01000449">
    <property type="protein sequence ID" value="NIE42722.1"/>
    <property type="molecule type" value="Transcribed_RNA"/>
</dbReference>
<reference evidence="2" key="1">
    <citation type="submission" date="2020-03" db="EMBL/GenBank/DDBJ databases">
        <title>A transcriptome and proteome of the tick Rhipicephalus microplus shaped by the genetic composition of its hosts and developmental stage.</title>
        <authorList>
            <person name="Garcia G.R."/>
            <person name="Ribeiro J.M.C."/>
            <person name="Maruyama S.R."/>
            <person name="Gardinasse L.G."/>
            <person name="Nelson K."/>
            <person name="Ferreira B.R."/>
            <person name="Andrade T.G."/>
            <person name="Santos I.K.F.M."/>
        </authorList>
    </citation>
    <scope>NUCLEOTIDE SEQUENCE</scope>
    <source>
        <strain evidence="2">NSGR</strain>
        <tissue evidence="2">Salivary glands</tissue>
    </source>
</reference>
<protein>
    <submittedName>
        <fullName evidence="2">Putative cysteine-rich antimicrobial peptide</fullName>
    </submittedName>
</protein>
<sequence length="116" mass="12801">MVNIYSLRQQSVSSNREREIEETMASKTGDIFSTWLILTVIITLSVISAKGSKCKQGEHLGCGSALGSPCGEDVCNIEKTAPLMCTMECQERCLCDKGLYRRLTDKKCVPKSECKS</sequence>
<dbReference type="InterPro" id="IPR036084">
    <property type="entry name" value="Ser_inhib-like_sf"/>
</dbReference>
<proteinExistence type="predicted"/>